<feature type="binding site" evidence="7">
    <location>
        <position position="106"/>
    </location>
    <ligand>
        <name>Zn(2+)</name>
        <dbReference type="ChEBI" id="CHEBI:29105"/>
    </ligand>
</feature>
<evidence type="ECO:0000259" key="8">
    <source>
        <dbReference type="Pfam" id="PF01948"/>
    </source>
</evidence>
<proteinExistence type="inferred from homology"/>
<accession>A0A0N8VL82</accession>
<dbReference type="GO" id="GO:0046872">
    <property type="term" value="F:metal ion binding"/>
    <property type="evidence" value="ECO:0007669"/>
    <property type="project" value="UniProtKB-KW"/>
</dbReference>
<keyword evidence="11" id="KW-1185">Reference proteome</keyword>
<evidence type="ECO:0000256" key="2">
    <source>
        <dbReference type="ARBA" id="ARBA00010498"/>
    </source>
</evidence>
<dbReference type="InterPro" id="IPR002801">
    <property type="entry name" value="Asp_carbamoylTrfase_reg"/>
</dbReference>
<comment type="caution">
    <text evidence="10">The sequence shown here is derived from an EMBL/GenBank/DDBJ whole genome shotgun (WGS) entry which is preliminary data.</text>
</comment>
<dbReference type="SUPFAM" id="SSF57825">
    <property type="entry name" value="Aspartate carbamoyltransferase, Regulatory-chain, C-terminal domain"/>
    <property type="match status" value="1"/>
</dbReference>
<comment type="similarity">
    <text evidence="2 7">Belongs to the PyrI family.</text>
</comment>
<keyword evidence="5 7" id="KW-0862">Zinc</keyword>
<dbReference type="Gene3D" id="3.30.70.140">
    <property type="entry name" value="Aspartate carbamoyltransferase regulatory subunit, N-terminal domain"/>
    <property type="match status" value="1"/>
</dbReference>
<dbReference type="HAMAP" id="MF_00002">
    <property type="entry name" value="Asp_carb_tr_reg"/>
    <property type="match status" value="1"/>
</dbReference>
<dbReference type="GO" id="GO:0016740">
    <property type="term" value="F:transferase activity"/>
    <property type="evidence" value="ECO:0007669"/>
    <property type="project" value="UniProtKB-KW"/>
</dbReference>
<dbReference type="InterPro" id="IPR020545">
    <property type="entry name" value="Asp_carbamoyltransf_reg_N"/>
</dbReference>
<feature type="domain" description="Aspartate carbamoyltransferase regulatory subunit N-terminal" evidence="8">
    <location>
        <begin position="5"/>
        <end position="94"/>
    </location>
</feature>
<organism evidence="10 11">
    <name type="scientific">Acidiplasma cupricumulans</name>
    <dbReference type="NCBI Taxonomy" id="312540"/>
    <lineage>
        <taxon>Archaea</taxon>
        <taxon>Methanobacteriati</taxon>
        <taxon>Thermoplasmatota</taxon>
        <taxon>Thermoplasmata</taxon>
        <taxon>Thermoplasmatales</taxon>
        <taxon>Ferroplasmaceae</taxon>
        <taxon>Acidiplasma</taxon>
    </lineage>
</organism>
<keyword evidence="10" id="KW-0808">Transferase</keyword>
<dbReference type="EMBL" id="LKBH01000093">
    <property type="protein sequence ID" value="KQB35796.1"/>
    <property type="molecule type" value="Genomic_DNA"/>
</dbReference>
<evidence type="ECO:0000313" key="11">
    <source>
        <dbReference type="Proteomes" id="UP000050301"/>
    </source>
</evidence>
<dbReference type="RefSeq" id="WP_048101459.1">
    <property type="nucleotide sequence ID" value="NZ_LKBH01000093.1"/>
</dbReference>
<evidence type="ECO:0000256" key="4">
    <source>
        <dbReference type="ARBA" id="ARBA00022723"/>
    </source>
</evidence>
<dbReference type="GO" id="GO:0009347">
    <property type="term" value="C:aspartate carbamoyltransferase complex"/>
    <property type="evidence" value="ECO:0007669"/>
    <property type="project" value="InterPro"/>
</dbReference>
<feature type="binding site" evidence="7">
    <location>
        <position position="138"/>
    </location>
    <ligand>
        <name>Zn(2+)</name>
        <dbReference type="ChEBI" id="CHEBI:29105"/>
    </ligand>
</feature>
<dbReference type="PANTHER" id="PTHR35805">
    <property type="entry name" value="ASPARTATE CARBAMOYLTRANSFERASE REGULATORY CHAIN"/>
    <property type="match status" value="1"/>
</dbReference>
<feature type="binding site" evidence="7">
    <location>
        <position position="111"/>
    </location>
    <ligand>
        <name>Zn(2+)</name>
        <dbReference type="ChEBI" id="CHEBI:29105"/>
    </ligand>
</feature>
<dbReference type="GO" id="GO:0006221">
    <property type="term" value="P:pyrimidine nucleotide biosynthetic process"/>
    <property type="evidence" value="ECO:0007669"/>
    <property type="project" value="UniProtKB-UniRule"/>
</dbReference>
<dbReference type="PANTHER" id="PTHR35805:SF1">
    <property type="entry name" value="ASPARTATE CARBAMOYLTRANSFERASE REGULATORY CHAIN"/>
    <property type="match status" value="1"/>
</dbReference>
<comment type="subunit">
    <text evidence="7">Contains catalytic and regulatory chains.</text>
</comment>
<dbReference type="FunCoup" id="A0A0N8VL82">
    <property type="interactions" value="77"/>
</dbReference>
<gene>
    <name evidence="7" type="primary">pyrI</name>
    <name evidence="10" type="ORF">AOG55_05745</name>
</gene>
<evidence type="ECO:0000259" key="9">
    <source>
        <dbReference type="Pfam" id="PF02748"/>
    </source>
</evidence>
<dbReference type="InterPro" id="IPR036793">
    <property type="entry name" value="Asp_carbatrfase_reg_N_sf"/>
</dbReference>
<comment type="function">
    <text evidence="1 7">Involved in allosteric regulation of aspartate carbamoyltransferase.</text>
</comment>
<dbReference type="GeneID" id="84222548"/>
<sequence>MERTLKISKIKDGTVIDHIPSGKAVKVLNILKISENTSVSIGIRVPSNMMGFKDVIKIENKFLEKIELDKISLIAPSATISIIKDYDITEKFKVDLPESVIGIVRCTNQNCITNAGEPVSPEFKVISANPLALKCIYCKREMSESDVINSL</sequence>
<evidence type="ECO:0000256" key="1">
    <source>
        <dbReference type="ARBA" id="ARBA00002565"/>
    </source>
</evidence>
<dbReference type="InParanoid" id="A0A0N8VL82"/>
<dbReference type="Pfam" id="PF01948">
    <property type="entry name" value="PyrI"/>
    <property type="match status" value="1"/>
</dbReference>
<reference evidence="10 11" key="1">
    <citation type="submission" date="2015-09" db="EMBL/GenBank/DDBJ databases">
        <title>Heavy metals and arsenic resistance mechanisms in polyextremophilic archaea of the family Ferroplasmaceae.</title>
        <authorList>
            <person name="Bulaev A.G."/>
            <person name="Kanygina A.V."/>
        </authorList>
    </citation>
    <scope>NUCLEOTIDE SEQUENCE [LARGE SCALE GENOMIC DNA]</scope>
    <source>
        <strain evidence="10 11">BH2</strain>
    </source>
</reference>
<feature type="domain" description="Aspartate carbamoyltransferase regulatory subunit C-terminal" evidence="9">
    <location>
        <begin position="100"/>
        <end position="147"/>
    </location>
</feature>
<dbReference type="NCBIfam" id="TIGR00240">
    <property type="entry name" value="ATCase_reg"/>
    <property type="match status" value="1"/>
</dbReference>
<evidence type="ECO:0000256" key="7">
    <source>
        <dbReference type="HAMAP-Rule" id="MF_00002"/>
    </source>
</evidence>
<dbReference type="InterPro" id="IPR036792">
    <property type="entry name" value="Asp_carbatrfase_reg_C_sf"/>
</dbReference>
<keyword evidence="4 7" id="KW-0479">Metal-binding</keyword>
<dbReference type="Pfam" id="PF02748">
    <property type="entry name" value="PyrI_C"/>
    <property type="match status" value="1"/>
</dbReference>
<evidence type="ECO:0000256" key="5">
    <source>
        <dbReference type="ARBA" id="ARBA00022833"/>
    </source>
</evidence>
<name>A0A0N8VL82_9ARCH</name>
<keyword evidence="6 7" id="KW-0665">Pyrimidine biosynthesis</keyword>
<dbReference type="Gene3D" id="2.30.30.20">
    <property type="entry name" value="Aspartate carbamoyltransferase regulatory subunit, C-terminal domain"/>
    <property type="match status" value="1"/>
</dbReference>
<dbReference type="InterPro" id="IPR020542">
    <property type="entry name" value="Asp_carbamoyltrfase_reg_C"/>
</dbReference>
<dbReference type="GO" id="GO:0006207">
    <property type="term" value="P:'de novo' pyrimidine nucleobase biosynthetic process"/>
    <property type="evidence" value="ECO:0007669"/>
    <property type="project" value="InterPro"/>
</dbReference>
<dbReference type="SUPFAM" id="SSF54893">
    <property type="entry name" value="Aspartate carbamoyltransferase, Regulatory-chain, N-terminal domain"/>
    <property type="match status" value="1"/>
</dbReference>
<evidence type="ECO:0000256" key="6">
    <source>
        <dbReference type="ARBA" id="ARBA00022975"/>
    </source>
</evidence>
<comment type="cofactor">
    <cofactor evidence="7">
        <name>Zn(2+)</name>
        <dbReference type="ChEBI" id="CHEBI:29105"/>
    </cofactor>
    <text evidence="7">Binds 1 zinc ion per subunit.</text>
</comment>
<evidence type="ECO:0000313" key="10">
    <source>
        <dbReference type="EMBL" id="KQB35796.1"/>
    </source>
</evidence>
<dbReference type="Proteomes" id="UP000050301">
    <property type="component" value="Unassembled WGS sequence"/>
</dbReference>
<feature type="binding site" evidence="7">
    <location>
        <position position="135"/>
    </location>
    <ligand>
        <name>Zn(2+)</name>
        <dbReference type="ChEBI" id="CHEBI:29105"/>
    </ligand>
</feature>
<evidence type="ECO:0000256" key="3">
    <source>
        <dbReference type="ARBA" id="ARBA00021764"/>
    </source>
</evidence>
<protein>
    <recommendedName>
        <fullName evidence="3 7">Aspartate carbamoyltransferase regulatory chain</fullName>
    </recommendedName>
</protein>
<dbReference type="AlphaFoldDB" id="A0A0N8VL82"/>